<sequence length="126" mass="13712">MKPEHKKYVLWAVVLLAIIGLAATVVYFGFFHGKKEEDTEVGSGSKRRPSETRVSGNHPAGTDNDDDWLAYTIERVKELKEQKDGLKILMGLVKEIINTMGDGIKDFFGIGDGSVTPGSTSPGLTS</sequence>
<dbReference type="OrthoDB" id="10536960at2759"/>
<keyword evidence="2" id="KW-0812">Transmembrane</keyword>
<feature type="transmembrane region" description="Helical" evidence="2">
    <location>
        <begin position="9"/>
        <end position="30"/>
    </location>
</feature>
<dbReference type="HOGENOM" id="CLU_1983255_0_0_1"/>
<evidence type="ECO:0000313" key="4">
    <source>
        <dbReference type="Proteomes" id="UP000011081"/>
    </source>
</evidence>
<keyword evidence="2" id="KW-1133">Transmembrane helix</keyword>
<accession>L2GUE8</accession>
<evidence type="ECO:0000313" key="3">
    <source>
        <dbReference type="EMBL" id="ELA47296.1"/>
    </source>
</evidence>
<evidence type="ECO:0000256" key="1">
    <source>
        <dbReference type="SAM" id="MobiDB-lite"/>
    </source>
</evidence>
<gene>
    <name evidence="3" type="ORF">VCUG_01180</name>
</gene>
<dbReference type="InParanoid" id="L2GUE8"/>
<protein>
    <submittedName>
        <fullName evidence="3">Uncharacterized protein</fullName>
    </submittedName>
</protein>
<feature type="region of interest" description="Disordered" evidence="1">
    <location>
        <begin position="37"/>
        <end position="66"/>
    </location>
</feature>
<evidence type="ECO:0000256" key="2">
    <source>
        <dbReference type="SAM" id="Phobius"/>
    </source>
</evidence>
<reference evidence="4" key="1">
    <citation type="submission" date="2011-03" db="EMBL/GenBank/DDBJ databases">
        <title>The genome sequence of Vavraia culicis strain floridensis.</title>
        <authorList>
            <consortium name="The Broad Institute Genome Sequencing Platform"/>
            <person name="Cuomo C."/>
            <person name="Becnel J."/>
            <person name="Sanscrainte N."/>
            <person name="Young S.K."/>
            <person name="Zeng Q."/>
            <person name="Gargeya S."/>
            <person name="Fitzgerald M."/>
            <person name="Haas B."/>
            <person name="Abouelleil A."/>
            <person name="Alvarado L."/>
            <person name="Arachchi H.M."/>
            <person name="Berlin A."/>
            <person name="Chapman S.B."/>
            <person name="Gearin G."/>
            <person name="Goldberg J."/>
            <person name="Griggs A."/>
            <person name="Gujja S."/>
            <person name="Hansen M."/>
            <person name="Heiman D."/>
            <person name="Howarth C."/>
            <person name="Larimer J."/>
            <person name="Lui A."/>
            <person name="MacDonald P.J.P."/>
            <person name="McCowen C."/>
            <person name="Montmayeur A."/>
            <person name="Murphy C."/>
            <person name="Neiman D."/>
            <person name="Pearson M."/>
            <person name="Priest M."/>
            <person name="Roberts A."/>
            <person name="Saif S."/>
            <person name="Shea T."/>
            <person name="Sisk P."/>
            <person name="Stolte C."/>
            <person name="Sykes S."/>
            <person name="Wortman J."/>
            <person name="Nusbaum C."/>
            <person name="Birren B."/>
        </authorList>
    </citation>
    <scope>NUCLEOTIDE SEQUENCE [LARGE SCALE GENOMIC DNA]</scope>
    <source>
        <strain evidence="4">floridensis</strain>
    </source>
</reference>
<dbReference type="AlphaFoldDB" id="L2GUE8"/>
<organism evidence="3 4">
    <name type="scientific">Vavraia culicis (isolate floridensis)</name>
    <name type="common">Microsporidian parasite</name>
    <dbReference type="NCBI Taxonomy" id="948595"/>
    <lineage>
        <taxon>Eukaryota</taxon>
        <taxon>Fungi</taxon>
        <taxon>Fungi incertae sedis</taxon>
        <taxon>Microsporidia</taxon>
        <taxon>Pleistophoridae</taxon>
        <taxon>Vavraia</taxon>
    </lineage>
</organism>
<dbReference type="Proteomes" id="UP000011081">
    <property type="component" value="Unassembled WGS sequence"/>
</dbReference>
<dbReference type="EMBL" id="GL877420">
    <property type="protein sequence ID" value="ELA47296.1"/>
    <property type="molecule type" value="Genomic_DNA"/>
</dbReference>
<dbReference type="OMA" id="DDDWLAY"/>
<dbReference type="RefSeq" id="XP_008074199.1">
    <property type="nucleotide sequence ID" value="XM_008076008.1"/>
</dbReference>
<name>L2GUE8_VAVCU</name>
<dbReference type="GeneID" id="19879061"/>
<proteinExistence type="predicted"/>
<keyword evidence="4" id="KW-1185">Reference proteome</keyword>
<dbReference type="VEuPathDB" id="MicrosporidiaDB:VCUG_01180"/>
<keyword evidence="2" id="KW-0472">Membrane</keyword>